<sequence length="62" mass="6924">MTLIYLVDEMIRGRVSVAGCIQRTRAPTLEMAQDFVSGMRQVQGHNAQAERCFGFKSSTICN</sequence>
<protein>
    <submittedName>
        <fullName evidence="1">Uncharacterized protein</fullName>
    </submittedName>
</protein>
<evidence type="ECO:0000313" key="2">
    <source>
        <dbReference type="Proteomes" id="UP000032487"/>
    </source>
</evidence>
<dbReference type="EMBL" id="JYHV01000015">
    <property type="protein sequence ID" value="KJH82336.1"/>
    <property type="molecule type" value="Genomic_DNA"/>
</dbReference>
<comment type="caution">
    <text evidence="1">The sequence shown here is derived from an EMBL/GenBank/DDBJ whole genome shotgun (WGS) entry which is preliminary data.</text>
</comment>
<gene>
    <name evidence="1" type="ORF">UF78_09360</name>
</gene>
<dbReference type="AlphaFoldDB" id="A0A0D9ASI3"/>
<organism evidence="1 2">
    <name type="scientific">Stutzerimonas stutzeri</name>
    <name type="common">Pseudomonas stutzeri</name>
    <dbReference type="NCBI Taxonomy" id="316"/>
    <lineage>
        <taxon>Bacteria</taxon>
        <taxon>Pseudomonadati</taxon>
        <taxon>Pseudomonadota</taxon>
        <taxon>Gammaproteobacteria</taxon>
        <taxon>Pseudomonadales</taxon>
        <taxon>Pseudomonadaceae</taxon>
        <taxon>Stutzerimonas</taxon>
    </lineage>
</organism>
<dbReference type="Proteomes" id="UP000032487">
    <property type="component" value="Unassembled WGS sequence"/>
</dbReference>
<dbReference type="PATRIC" id="fig|316.101.peg.902"/>
<proteinExistence type="predicted"/>
<reference evidence="1 2" key="1">
    <citation type="submission" date="2015-02" db="EMBL/GenBank/DDBJ databases">
        <title>Draft genome sequence of Pseudomonas stutzeri NT0128 isolated from wheat (Triticum turgidum) rhizosphere.</title>
        <authorList>
            <person name="Tovi N."/>
            <person name="Frenk S."/>
            <person name="Hadar Y."/>
            <person name="Minz D."/>
        </authorList>
    </citation>
    <scope>NUCLEOTIDE SEQUENCE [LARGE SCALE GENOMIC DNA]</scope>
    <source>
        <strain evidence="1 2">NT0128</strain>
    </source>
</reference>
<name>A0A0D9ASI3_STUST</name>
<evidence type="ECO:0000313" key="1">
    <source>
        <dbReference type="EMBL" id="KJH82336.1"/>
    </source>
</evidence>
<accession>A0A0D9ASI3</accession>